<organism evidence="1 2">
    <name type="scientific">Aphis craccivora</name>
    <name type="common">Cowpea aphid</name>
    <dbReference type="NCBI Taxonomy" id="307492"/>
    <lineage>
        <taxon>Eukaryota</taxon>
        <taxon>Metazoa</taxon>
        <taxon>Ecdysozoa</taxon>
        <taxon>Arthropoda</taxon>
        <taxon>Hexapoda</taxon>
        <taxon>Insecta</taxon>
        <taxon>Pterygota</taxon>
        <taxon>Neoptera</taxon>
        <taxon>Paraneoptera</taxon>
        <taxon>Hemiptera</taxon>
        <taxon>Sternorrhyncha</taxon>
        <taxon>Aphidomorpha</taxon>
        <taxon>Aphidoidea</taxon>
        <taxon>Aphididae</taxon>
        <taxon>Aphidini</taxon>
        <taxon>Aphis</taxon>
        <taxon>Aphis</taxon>
    </lineage>
</organism>
<protein>
    <submittedName>
        <fullName evidence="1">Uncharacterized protein</fullName>
    </submittedName>
</protein>
<dbReference type="EMBL" id="VUJU01000107">
    <property type="protein sequence ID" value="KAF0773007.1"/>
    <property type="molecule type" value="Genomic_DNA"/>
</dbReference>
<reference evidence="1 2" key="1">
    <citation type="submission" date="2019-08" db="EMBL/GenBank/DDBJ databases">
        <title>Whole genome of Aphis craccivora.</title>
        <authorList>
            <person name="Voronova N.V."/>
            <person name="Shulinski R.S."/>
            <person name="Bandarenka Y.V."/>
            <person name="Zhorov D.G."/>
            <person name="Warner D."/>
        </authorList>
    </citation>
    <scope>NUCLEOTIDE SEQUENCE [LARGE SCALE GENOMIC DNA]</scope>
    <source>
        <strain evidence="1">180601</strain>
        <tissue evidence="1">Whole Body</tissue>
    </source>
</reference>
<proteinExistence type="predicted"/>
<gene>
    <name evidence="1" type="ORF">FWK35_00001759</name>
</gene>
<evidence type="ECO:0000313" key="2">
    <source>
        <dbReference type="Proteomes" id="UP000478052"/>
    </source>
</evidence>
<evidence type="ECO:0000313" key="1">
    <source>
        <dbReference type="EMBL" id="KAF0773007.1"/>
    </source>
</evidence>
<keyword evidence="2" id="KW-1185">Reference proteome</keyword>
<name>A0A6G0ZP39_APHCR</name>
<comment type="caution">
    <text evidence="1">The sequence shown here is derived from an EMBL/GenBank/DDBJ whole genome shotgun (WGS) entry which is preliminary data.</text>
</comment>
<accession>A0A6G0ZP39</accession>
<dbReference type="AlphaFoldDB" id="A0A6G0ZP39"/>
<sequence length="84" mass="9909">MAEEDSERSNECIDFTMLESVEILLQFPTMGVVSDSKMNLVGELGVFKGEKPKKKIKEKREFSRKTSFRPNWFFYMVITEIFCR</sequence>
<dbReference type="Proteomes" id="UP000478052">
    <property type="component" value="Unassembled WGS sequence"/>
</dbReference>